<reference evidence="2 3" key="1">
    <citation type="submission" date="2020-07" db="EMBL/GenBank/DDBJ databases">
        <title>Electron transfer.</title>
        <authorList>
            <person name="Huang L."/>
            <person name="Liu X."/>
            <person name="Zhou S."/>
        </authorList>
    </citation>
    <scope>NUCLEOTIDE SEQUENCE [LARGE SCALE GENOMIC DNA]</scope>
    <source>
        <strain evidence="2 3">Lx1</strain>
    </source>
</reference>
<proteinExistence type="predicted"/>
<organism evidence="2 3">
    <name type="scientific">Clostridium intestinale</name>
    <dbReference type="NCBI Taxonomy" id="36845"/>
    <lineage>
        <taxon>Bacteria</taxon>
        <taxon>Bacillati</taxon>
        <taxon>Bacillota</taxon>
        <taxon>Clostridia</taxon>
        <taxon>Eubacteriales</taxon>
        <taxon>Clostridiaceae</taxon>
        <taxon>Clostridium</taxon>
    </lineage>
</organism>
<dbReference type="AlphaFoldDB" id="A0A7D7AAX4"/>
<evidence type="ECO:0000313" key="3">
    <source>
        <dbReference type="Proteomes" id="UP000512286"/>
    </source>
</evidence>
<evidence type="ECO:0000256" key="1">
    <source>
        <dbReference type="SAM" id="Phobius"/>
    </source>
</evidence>
<sequence>MKNNKKIDIIARVCMLIYVGYVFPFVVLPALLDVPNIMNGKFITIQCKTISHDNVGDMQKIRDIEVIDIKTNKKLFLRVNYLPINENEKYTINYLPHLKIGKIVDNDKKQ</sequence>
<name>A0A7D7AAX4_9CLOT</name>
<keyword evidence="1" id="KW-0472">Membrane</keyword>
<evidence type="ECO:0000313" key="2">
    <source>
        <dbReference type="EMBL" id="QLY78024.1"/>
    </source>
</evidence>
<keyword evidence="1" id="KW-1133">Transmembrane helix</keyword>
<accession>A0A7D7AAX4</accession>
<protein>
    <submittedName>
        <fullName evidence="2">Uncharacterized protein</fullName>
    </submittedName>
</protein>
<keyword evidence="1" id="KW-0812">Transmembrane</keyword>
<dbReference type="RefSeq" id="WP_181600494.1">
    <property type="nucleotide sequence ID" value="NZ_CP059378.1"/>
</dbReference>
<dbReference type="EMBL" id="CP059378">
    <property type="protein sequence ID" value="QLY78024.1"/>
    <property type="molecule type" value="Genomic_DNA"/>
</dbReference>
<feature type="transmembrane region" description="Helical" evidence="1">
    <location>
        <begin position="9"/>
        <end position="32"/>
    </location>
</feature>
<gene>
    <name evidence="2" type="ORF">HZF06_13060</name>
</gene>
<dbReference type="KEGG" id="cint:HZF06_13060"/>
<dbReference type="Proteomes" id="UP000512286">
    <property type="component" value="Chromosome"/>
</dbReference>